<evidence type="ECO:0000313" key="2">
    <source>
        <dbReference type="EMBL" id="ODA29277.1"/>
    </source>
</evidence>
<keyword evidence="1" id="KW-0472">Membrane</keyword>
<evidence type="ECO:0000313" key="3">
    <source>
        <dbReference type="Proteomes" id="UP000094828"/>
    </source>
</evidence>
<organism evidence="2 3">
    <name type="scientific">Planctopirus hydrillae</name>
    <dbReference type="NCBI Taxonomy" id="1841610"/>
    <lineage>
        <taxon>Bacteria</taxon>
        <taxon>Pseudomonadati</taxon>
        <taxon>Planctomycetota</taxon>
        <taxon>Planctomycetia</taxon>
        <taxon>Planctomycetales</taxon>
        <taxon>Planctomycetaceae</taxon>
        <taxon>Planctopirus</taxon>
    </lineage>
</organism>
<gene>
    <name evidence="2" type="ORF">A6X21_09260</name>
</gene>
<keyword evidence="3" id="KW-1185">Reference proteome</keyword>
<keyword evidence="1" id="KW-1133">Transmembrane helix</keyword>
<proteinExistence type="predicted"/>
<dbReference type="AlphaFoldDB" id="A0A1C3E7N4"/>
<dbReference type="Proteomes" id="UP000094828">
    <property type="component" value="Unassembled WGS sequence"/>
</dbReference>
<dbReference type="EMBL" id="LYDR01000137">
    <property type="protein sequence ID" value="ODA29277.1"/>
    <property type="molecule type" value="Genomic_DNA"/>
</dbReference>
<keyword evidence="1" id="KW-0812">Transmembrane</keyword>
<evidence type="ECO:0000256" key="1">
    <source>
        <dbReference type="SAM" id="Phobius"/>
    </source>
</evidence>
<sequence length="214" mass="24782">MAVQEVLQQIWVHVQDNLVKILIGLIFVGVGWWFGQRRARHDWKRQEFFDRLNFSLNWIEDGKLVYRTLAEKRCEEVFLNATAAEEIRAAAKATTPENSVLPLPKEHYWNYLNAVLNELSERFAEGNLRREMGLPTRTIPYVVCLTCECAGELRTRKIRVMIIREQVLGTLNGTEAIVPENSRGGTRLATLRQLANRYKTHPHEFLPVEISLPQ</sequence>
<name>A0A1C3E7N4_9PLAN</name>
<reference evidence="2 3" key="1">
    <citation type="submission" date="2016-05" db="EMBL/GenBank/DDBJ databases">
        <title>Genomic and physiological characterization of Planctopirus sp. isolated from fresh water lake.</title>
        <authorList>
            <person name="Subhash Y."/>
            <person name="Ramana C."/>
        </authorList>
    </citation>
    <scope>NUCLEOTIDE SEQUENCE [LARGE SCALE GENOMIC DNA]</scope>
    <source>
        <strain evidence="2 3">JC280</strain>
    </source>
</reference>
<protein>
    <submittedName>
        <fullName evidence="2">Uncharacterized protein</fullName>
    </submittedName>
</protein>
<accession>A0A1C3E7N4</accession>
<comment type="caution">
    <text evidence="2">The sequence shown here is derived from an EMBL/GenBank/DDBJ whole genome shotgun (WGS) entry which is preliminary data.</text>
</comment>
<feature type="transmembrane region" description="Helical" evidence="1">
    <location>
        <begin position="18"/>
        <end position="35"/>
    </location>
</feature>